<proteinExistence type="predicted"/>
<feature type="domain" description="Glutaminase A central" evidence="3">
    <location>
        <begin position="299"/>
        <end position="653"/>
    </location>
</feature>
<dbReference type="SUPFAM" id="SSF48208">
    <property type="entry name" value="Six-hairpin glycosidases"/>
    <property type="match status" value="1"/>
</dbReference>
<feature type="compositionally biased region" description="Low complexity" evidence="1">
    <location>
        <begin position="887"/>
        <end position="900"/>
    </location>
</feature>
<dbReference type="EMBL" id="JBANRG010000013">
    <property type="protein sequence ID" value="KAK7461368.1"/>
    <property type="molecule type" value="Genomic_DNA"/>
</dbReference>
<feature type="region of interest" description="Disordered" evidence="1">
    <location>
        <begin position="882"/>
        <end position="959"/>
    </location>
</feature>
<dbReference type="InterPro" id="IPR033433">
    <property type="entry name" value="GtaA_N"/>
</dbReference>
<organism evidence="5 6">
    <name type="scientific">Marasmiellus scandens</name>
    <dbReference type="NCBI Taxonomy" id="2682957"/>
    <lineage>
        <taxon>Eukaryota</taxon>
        <taxon>Fungi</taxon>
        <taxon>Dikarya</taxon>
        <taxon>Basidiomycota</taxon>
        <taxon>Agaricomycotina</taxon>
        <taxon>Agaricomycetes</taxon>
        <taxon>Agaricomycetidae</taxon>
        <taxon>Agaricales</taxon>
        <taxon>Marasmiineae</taxon>
        <taxon>Omphalotaceae</taxon>
        <taxon>Marasmiellus</taxon>
    </lineage>
</organism>
<dbReference type="Pfam" id="PF17168">
    <property type="entry name" value="DUF5127"/>
    <property type="match status" value="1"/>
</dbReference>
<dbReference type="InterPro" id="IPR032514">
    <property type="entry name" value="GtaA_central"/>
</dbReference>
<dbReference type="CDD" id="cd12087">
    <property type="entry name" value="TM_EGFR-like"/>
    <property type="match status" value="1"/>
</dbReference>
<evidence type="ECO:0000313" key="5">
    <source>
        <dbReference type="EMBL" id="KAK7461368.1"/>
    </source>
</evidence>
<evidence type="ECO:0000259" key="4">
    <source>
        <dbReference type="Pfam" id="PF17168"/>
    </source>
</evidence>
<dbReference type="Proteomes" id="UP001498398">
    <property type="component" value="Unassembled WGS sequence"/>
</dbReference>
<keyword evidence="2" id="KW-0472">Membrane</keyword>
<keyword evidence="2" id="KW-1133">Transmembrane helix</keyword>
<feature type="compositionally biased region" description="Basic and acidic residues" evidence="1">
    <location>
        <begin position="924"/>
        <end position="951"/>
    </location>
</feature>
<evidence type="ECO:0000259" key="3">
    <source>
        <dbReference type="Pfam" id="PF16335"/>
    </source>
</evidence>
<evidence type="ECO:0000313" key="6">
    <source>
        <dbReference type="Proteomes" id="UP001498398"/>
    </source>
</evidence>
<dbReference type="InterPro" id="IPR052743">
    <property type="entry name" value="Glutaminase_GtaA"/>
</dbReference>
<dbReference type="Pfam" id="PF16335">
    <property type="entry name" value="GtaA_6_Hairpin"/>
    <property type="match status" value="1"/>
</dbReference>
<keyword evidence="6" id="KW-1185">Reference proteome</keyword>
<feature type="compositionally biased region" description="Polar residues" evidence="1">
    <location>
        <begin position="908"/>
        <end position="922"/>
    </location>
</feature>
<feature type="region of interest" description="Disordered" evidence="1">
    <location>
        <begin position="708"/>
        <end position="866"/>
    </location>
</feature>
<reference evidence="5 6" key="1">
    <citation type="submission" date="2024-01" db="EMBL/GenBank/DDBJ databases">
        <title>A draft genome for the cacao thread blight pathogen Marasmiellus scandens.</title>
        <authorList>
            <person name="Baruah I.K."/>
            <person name="Leung J."/>
            <person name="Bukari Y."/>
            <person name="Amoako-Attah I."/>
            <person name="Meinhardt L.W."/>
            <person name="Bailey B.A."/>
            <person name="Cohen S.P."/>
        </authorList>
    </citation>
    <scope>NUCLEOTIDE SEQUENCE [LARGE SCALE GENOMIC DNA]</scope>
    <source>
        <strain evidence="5 6">GH-19</strain>
    </source>
</reference>
<dbReference type="PANTHER" id="PTHR31987:SF1">
    <property type="entry name" value="GLUTAMINASE A"/>
    <property type="match status" value="1"/>
</dbReference>
<name>A0ABR1JL01_9AGAR</name>
<feature type="compositionally biased region" description="Polar residues" evidence="1">
    <location>
        <begin position="784"/>
        <end position="799"/>
    </location>
</feature>
<protein>
    <recommendedName>
        <fullName evidence="7">DUF1793-domain-containing protein</fullName>
    </recommendedName>
</protein>
<feature type="transmembrane region" description="Helical" evidence="2">
    <location>
        <begin position="682"/>
        <end position="704"/>
    </location>
</feature>
<feature type="domain" description="Glutaminase A N-terminal" evidence="4">
    <location>
        <begin position="56"/>
        <end position="294"/>
    </location>
</feature>
<dbReference type="PANTHER" id="PTHR31987">
    <property type="entry name" value="GLUTAMINASE A-RELATED"/>
    <property type="match status" value="1"/>
</dbReference>
<evidence type="ECO:0000256" key="1">
    <source>
        <dbReference type="SAM" id="MobiDB-lite"/>
    </source>
</evidence>
<feature type="compositionally biased region" description="Low complexity" evidence="1">
    <location>
        <begin position="808"/>
        <end position="828"/>
    </location>
</feature>
<comment type="caution">
    <text evidence="5">The sequence shown here is derived from an EMBL/GenBank/DDBJ whole genome shotgun (WGS) entry which is preliminary data.</text>
</comment>
<feature type="compositionally biased region" description="Polar residues" evidence="1">
    <location>
        <begin position="844"/>
        <end position="853"/>
    </location>
</feature>
<evidence type="ECO:0000256" key="2">
    <source>
        <dbReference type="SAM" id="Phobius"/>
    </source>
</evidence>
<keyword evidence="2" id="KW-0812">Transmembrane</keyword>
<gene>
    <name evidence="5" type="ORF">VKT23_008545</name>
</gene>
<sequence length="959" mass="102584">MAAILDFESSWSGLVRVDNTHIFEYLGAALENPSLAIPSGTNASAASLTNLIITPTRTIMTVDAGTFVTLNVTFLSPIETEDIDLASLEFFYVSVDVESKDGNEHSVQLYMDVSGEWASFDSGAFIQWNTTTSSSGNVIYHTVQKQPGEVESMVENDGMAEDLGFYYGALASTGATYQTGADHDVRSQFIGNGQLKNSQDTAFRAIQDSFPVFAFCRDLGSISSTGDSPIVWTIGIVRDKSILYPGVTGTEGMRPAWLGRGRWDGVGSAIEFLLASSSSAVSRAESLDEKVLNDANGVSAQYADLVALAARQVVGGIEIAVPSNPNDFTTSAGNPDKIYMFLRDTGFSARAQPVEVLYSAWPAILYLNATWGRYLLEPLLMYEGSRLYEAGYAAPDLGSSYPSIQGNPSPNLLRSIDDSSSMLIMAWIHARVSGDGGLIGEYYDLFKKWTDQLVPNTLTPNGFTTSDGQSSANMTNLALKGILGIRAMAEMSGVMGKGDDEGNYKNVASKYISQWTSLSGSSSVGHLESVYGDTASWGLMYNLFADKWMGTGLVGDDIYTQQTQYYANQAQNSPSFGLEYDSKVDNVAKSHWTLFTASVLTDSSVRDTLISQVHTHANDQKNPGVFPSTYNVNDGSTIGGSASPAVGGLYSLLALNNLPTANKITGLSGSSSSSSNSSRTGAIVGGVIGALAALAVIGLGIALWRRKKQNRREGAEGVKKGGAPTEPLDGYDYEVVPHMQNGTNTPTGEYNPYASPTFPNPHPYEAQSQALGATSAAVGGSEPLSPTTTSRYSVHQQYPQGVAPPTSPSSYHSQSQTSSSMSRSQGNQLRLYNPDAEHFESGDVKSSSLFSTPQAPPLPTKRPLGQVRLSVEGVEGLTMGGLGLASGSGQQQGQSQGSRLGQHRIVDSISNRSDVTDSNSVQAGDRERVTSLRNEVDNLRREMAEMRERTGYEPPPQYQ</sequence>
<accession>A0ABR1JL01</accession>
<evidence type="ECO:0008006" key="7">
    <source>
        <dbReference type="Google" id="ProtNLM"/>
    </source>
</evidence>
<dbReference type="InterPro" id="IPR008928">
    <property type="entry name" value="6-hairpin_glycosidase_sf"/>
</dbReference>